<protein>
    <submittedName>
        <fullName evidence="2">Uncharacterized protein</fullName>
    </submittedName>
</protein>
<proteinExistence type="predicted"/>
<feature type="region of interest" description="Disordered" evidence="1">
    <location>
        <begin position="157"/>
        <end position="183"/>
    </location>
</feature>
<gene>
    <name evidence="2" type="ORF">JCGZ_05128</name>
</gene>
<accession>A0A067KRQ6</accession>
<feature type="region of interest" description="Disordered" evidence="1">
    <location>
        <begin position="78"/>
        <end position="122"/>
    </location>
</feature>
<dbReference type="AlphaFoldDB" id="A0A067KRQ6"/>
<sequence>MRDTEQEAFGIAIWEPNFLPTIENAGNEGNHVQIEDGGDNVSNEDGLGFREIEFDVGKAPSVFEIEVGKTIVQSPEVGTKRSTIGIEIEDGSTDDEDSIGDEGEGEEQNEDEGEEQNEDEGEAEMMGMLGRRNTTNDGNVAPSQNLGGIHIEELSSHGLIRPLNPPRGSKRGKEMVDPTSTNKFTKRKGTFGLGLHYDEVIGAVQWNTICSTELGRNHIDKAMSRHRIAYLCAIQFGIPATGR</sequence>
<evidence type="ECO:0000313" key="2">
    <source>
        <dbReference type="EMBL" id="KDP38792.1"/>
    </source>
</evidence>
<name>A0A067KRQ6_JATCU</name>
<reference evidence="2 3" key="1">
    <citation type="journal article" date="2014" name="PLoS ONE">
        <title>Global Analysis of Gene Expression Profiles in Physic Nut (Jatropha curcas L.) Seedlings Exposed to Salt Stress.</title>
        <authorList>
            <person name="Zhang L."/>
            <person name="Zhang C."/>
            <person name="Wu P."/>
            <person name="Chen Y."/>
            <person name="Li M."/>
            <person name="Jiang H."/>
            <person name="Wu G."/>
        </authorList>
    </citation>
    <scope>NUCLEOTIDE SEQUENCE [LARGE SCALE GENOMIC DNA]</scope>
    <source>
        <strain evidence="3">cv. GZQX0401</strain>
        <tissue evidence="2">Young leaves</tissue>
    </source>
</reference>
<feature type="compositionally biased region" description="Acidic residues" evidence="1">
    <location>
        <begin position="87"/>
        <end position="122"/>
    </location>
</feature>
<dbReference type="EMBL" id="KK914357">
    <property type="protein sequence ID" value="KDP38792.1"/>
    <property type="molecule type" value="Genomic_DNA"/>
</dbReference>
<organism evidence="2 3">
    <name type="scientific">Jatropha curcas</name>
    <name type="common">Barbados nut</name>
    <dbReference type="NCBI Taxonomy" id="180498"/>
    <lineage>
        <taxon>Eukaryota</taxon>
        <taxon>Viridiplantae</taxon>
        <taxon>Streptophyta</taxon>
        <taxon>Embryophyta</taxon>
        <taxon>Tracheophyta</taxon>
        <taxon>Spermatophyta</taxon>
        <taxon>Magnoliopsida</taxon>
        <taxon>eudicotyledons</taxon>
        <taxon>Gunneridae</taxon>
        <taxon>Pentapetalae</taxon>
        <taxon>rosids</taxon>
        <taxon>fabids</taxon>
        <taxon>Malpighiales</taxon>
        <taxon>Euphorbiaceae</taxon>
        <taxon>Crotonoideae</taxon>
        <taxon>Jatropheae</taxon>
        <taxon>Jatropha</taxon>
    </lineage>
</organism>
<dbReference type="Proteomes" id="UP000027138">
    <property type="component" value="Unassembled WGS sequence"/>
</dbReference>
<keyword evidence="3" id="KW-1185">Reference proteome</keyword>
<evidence type="ECO:0000256" key="1">
    <source>
        <dbReference type="SAM" id="MobiDB-lite"/>
    </source>
</evidence>
<evidence type="ECO:0000313" key="3">
    <source>
        <dbReference type="Proteomes" id="UP000027138"/>
    </source>
</evidence>